<reference evidence="2 3" key="1">
    <citation type="submission" date="2021-12" db="EMBL/GenBank/DDBJ databases">
        <title>Genome sequencing of bacteria with rrn-lacking chromosome and rrn-plasmid.</title>
        <authorList>
            <person name="Anda M."/>
            <person name="Iwasaki W."/>
        </authorList>
    </citation>
    <scope>NUCLEOTIDE SEQUENCE [LARGE SCALE GENOMIC DNA]</scope>
    <source>
        <strain evidence="2 3">DSM 100852</strain>
    </source>
</reference>
<keyword evidence="1" id="KW-0175">Coiled coil</keyword>
<dbReference type="InterPro" id="IPR045538">
    <property type="entry name" value="CIS_TMP"/>
</dbReference>
<evidence type="ECO:0000256" key="1">
    <source>
        <dbReference type="SAM" id="Coils"/>
    </source>
</evidence>
<organism evidence="2 3">
    <name type="scientific">Fulvitalea axinellae</name>
    <dbReference type="NCBI Taxonomy" id="1182444"/>
    <lineage>
        <taxon>Bacteria</taxon>
        <taxon>Pseudomonadati</taxon>
        <taxon>Bacteroidota</taxon>
        <taxon>Cytophagia</taxon>
        <taxon>Cytophagales</taxon>
        <taxon>Persicobacteraceae</taxon>
        <taxon>Fulvitalea</taxon>
    </lineage>
</organism>
<sequence length="3799" mass="440408">MAKNLHRIKKLQVQMQFSGKSDAWNSEELVRRVRRGLESRLEPVLDEVAGPDSLLYLPELVLTFDLGESVDSESFAERVATQLKEVLDERKRNLSKTESVEEPSEERPFWKKDYMAGELMTYLRHGYVEDSRVLDEAFKDPEAISETMESLNKLSNTEMNRLFGALSYDSLVTYWNKKAGRNLIPVSRKSLLRTQLRWGVERFDGSAKGKLLEQRILRFLHLLHKETHYTLSFSETRRAVGYFLKTGLAERDISRPFYRSDIRDFLDWNRGQERKERENNWVKSDYAFLYDDFDVLQYYLEHKRLPSWSGLIAGNIAEILVKGILSSQHGKERVREFFGKLRTRNQLSFFGRWAKALGIDVFRNLVEVVGTASARSVDRLMRLRRTFQRGGFLSGSVDELIKEQLFAFATGAGTRLDAPFYALVLERAGKEIGRFVNQESPELDIFYSKVAEMMKEDDVDTKPGRAMIAGIESYSFKAWLLSRLDSALAGVGKALETLDEGSIPVGQLSVFRKRITELVRNEKLTGKTLTELIVDSFEYPIFVLEEYGVMEEFQSILVSVGEKGFDWQKAQGEFVSERTEEEKKKLKILSERISENAEDRLRIEKIVNAVYGLIPKGLSNSNRIARFFHLVKENLRDAGLWETDFSEKIQSHLADLYVQDSSVSVDFSGYTPDAVKVKSFVGSWRYLFVEVGRPELRDAYEKDIQKVLSENIISDPVSAHRKLLEIALKLYQPTVRELEKWETILIQRSESERGIKEVFSHAKVRLRLVEGVLAKRKEIAERVVRKVELFINKNEVRETIDSLFDEIRFQVKKEVVPTVQEMLETVELRLEVLVKGDAEKRKRIKEVIQQESITGDSPKRKNKRMPFGEVDGLKTIITFLRGGVWLETKETETPDKVLVQLIKQGRGGQLLGSLRLGGYPIDSINRLVFQFGMESQKLLLEEIANDIPKLEWIADQIIYGPIKNEKRPIVFREYVALVLEFYFSDEGLFDTDKIQTEWRNKLLEIDALEESEKLYWARALSVVGGWEKPAVKPIQLFGKELEVKEQLEVFLKTGFGPDSETLSELVGRLDESALVEIMESVGFEERSRFFLVVDFETLSKWIKKTEKYDWAISIYARLESVSVTLTGSKETGQIILREILSEYQESKDTEQELKKAIQRIKDKREVQREWKRILKWIEDFDLEAEASQQLEVFETEKAKEVEPVSQLVQIVINRMISLDRPVSELIELTLETGKGLELFNGFIQNGIEADELADGVSYYFSEAQIRQWVESIIGLPQWVESSAVFFENNEVERNTNEIFYSILKKAFHKKSIHLTEMVWEEVLLNQLPNESRLLFEFIQKEKKGIVKHTVKEFRVLSMLENQGDEIASELTIKGMRYRLFQELKGTAETHVIYDIEKGEVELFETLLKETREETILGYLAMRLNQNFIKLSLRRTVSSISEWPEKQKSEVAEKIERAKELVLRETAFNYWRSKDITVLFERVLEGASEPNSVLKKPFSELQSLFKSAGITDIVQKWNSETQTSRIQFVHDWFSGKLDTLYENVRGLVAVIEKNKIDSINDIESIWFESLLENSSSKDSVQVLFRVLKIDVREEHILAELDKRVFEPIELQNLLMPDALFKPEQQEVYQDVQLMEVELSEITFDKLRTVYKRGQSQKIHTFWNSATDKVKSNLIRTWFSGELDILFSNILTLASTLSQKRVSEKGDVKLDTIWFESVLTDTSIDEATLGFIVSLVPSLSGKVGIEDLKVSHFAWSEVVQNETVNDIHLQSISLISTLKEQLDRNPHRLEAFTIDNIESLFGQGYSYAIVESFLRRDRSDQGNLIRHWFDDSFAFVFYNISSFRDQTDSEKVKTHVFIERALAYRRKPVKEFATRVFTEIRNIRLSESEALSVTKGRIPGIYWKKREFKHTQILAKATSANTPFLMLTDALSSEELLSHALSWANEEKATFVSDIRIKPIASLLEDKLSDQALLRLFDSLVPEGKTVLINILNAVKYAQKLFGKTSKFERRRILTSLLENALIQPKANRSEIGFISALTEKAGFEVKYIKTREIQEVELKESYWEFNKSFFGEEYRAWVTELLDSKKLFEEREINKSDFQYVWNELPKNRLLDSIRQFDSNRELLESLIRIFGTQYAFAYENVELIFQESQQEFGVNNIRVFVTAMLDGPNESANNVAWRIVSNQGLNKARRAEVDLSKRMTKPQIDRLLSIKSDFADKLKSTPFEYLSLSDFYIDSDDDYELSQKQVSERFGIALKLNEFFERDIELIPFFEREYGKETVHIYTNLVLVNELLSPKGFSREREKLIFEFLSVDKSFSKKRKESFLRKVWNNLKWPVIQESNIEKAVEGLQNKAYWSEALAEAKSLESLLSDMSELSEDGFDKLIRTHDTIDIFKGLQEEETRKVFFVTAEKYASKEQINVFSRFNDLVKTVDGRFPLFFEYDESELVLIRLKAIKGQWTKQETVDSLIVFIKSEGPTKLRVKTNLLKDSDSFTKDELLDCIAEPVAVKLLNRFSKTSNPRQLKDWLLGEFTYLEIKRAIQTPLGQDVSALFPKVFDLETGGQVVIEWLGPKYQIAVKNLTESINALVDKGLAELDLEKKIRIQLFDEVFNKQSEGLSPEVFLQNIFSVEPTQAFSISLINDLIYVGESVAIEKIRREWLSIRLKESAIKGDSGKVIKSLRLVSQNDVRSVLKSAGTRVIMAIRLNELENELPKLVKRWFGEETGNALFNLIEFTKAFYLEKEDKLIQRSVDAFFMPILESSSQRISPERILAGAFLSQGFGIPGHFFLRNSVKRLKPEEIQAEVLRKRGSVVPNDNNDSIFEIFSENQDSDEIFVRLKRLDLRDIVGSFKIGGKHLVSRKISKLGWERTITLVRLWRGDSFAQVFRNVQNLFDNGLTVSVGEEPFRRVMIVDFFENTESVKAFSKSVVLKLGFEKTDRFYERLTSPNMDIRQMLHQDSEAISGQSPKLLGFDLLLSVSSNNSFDSWVKSIVKFQPVEIIDAMSLIPKELILDWVVDKVDYAGMKFWVSSWYGKECADAFEETIKDTHLSIKEVLSFWSDILLKKDFKGRLDKLERSVEPIVSLPIESGTESGVDLLLFIKTGSEKYWERSFSRLNHTIKSQSVIKVISETNRVADDKFLRWERLFYSVSDQAVEEIFPRIFRADIYPELSKLIEEIDTKQQAWNSVEAPSAELKKSIILWRVKGSKNERFLMQKAFQYISLRSGEEESLLLELTGKEVRFEKSEDQLFDVRREEIRERDALVYRLDRGVWPFWFKPKAEMPLPRVTSEILRKWHGDFGNKDWVNTTHIHKLLANRFNDSDYKLFLKDYSPNLGVFPALIEKFIGQAEDSLRPVEVRSIVLEILLTNTFTSRKELIVEVFAYFIKKGKKVTKLSNTVRGYLLRKGDLESTIALKEITENPQVVDGDSIVNTEFKIFKPEDVVRYVFRFGSLPVFIEEKEVLKYIGVIQLRSLKSIIKSFLNDSENDKPSLPEIYGEFATKRIFGVGFDSLVRFDRETLSVLESESRFNPSTRSQWEHIAMLYFEKEHGSFMDYAEESVKIRLENVAVYEGTEYGKVLGWYLEKVSQAKIGAQQVAVSEKLALASSPPIVDESEELVNKELEEVLFEPKRPIPIPDGMLVKNSGLVILWPYMVSYFRKLDMLEGRHFKTKELAKRATHLMQFLVTGEEETPEYLMSFNKFLCGLPFDEPLEPEIEMTEKEKELALSMLNDIVERLSLTSKDPIRWFRQKYMKRNGILYYKEGWKLNVKEIKNDLVLSLLPWGFGMLQYPWMRKPLKVEWEWR</sequence>
<gene>
    <name evidence="2" type="ORF">FUAX_24530</name>
</gene>
<proteinExistence type="predicted"/>
<feature type="coiled-coil region" evidence="1">
    <location>
        <begin position="1136"/>
        <end position="1166"/>
    </location>
</feature>
<keyword evidence="3" id="KW-1185">Reference proteome</keyword>
<dbReference type="EMBL" id="AP025314">
    <property type="protein sequence ID" value="BDD10021.1"/>
    <property type="molecule type" value="Genomic_DNA"/>
</dbReference>
<name>A0AAU9CLY6_9BACT</name>
<protein>
    <submittedName>
        <fullName evidence="2">Uncharacterized protein</fullName>
    </submittedName>
</protein>
<accession>A0AAU9CLY6</accession>
<dbReference type="Pfam" id="PF19268">
    <property type="entry name" value="CIS_TMP"/>
    <property type="match status" value="2"/>
</dbReference>
<dbReference type="KEGG" id="fax:FUAX_24530"/>
<dbReference type="RefSeq" id="WP_338391601.1">
    <property type="nucleotide sequence ID" value="NZ_AP025314.1"/>
</dbReference>
<evidence type="ECO:0000313" key="3">
    <source>
        <dbReference type="Proteomes" id="UP001348817"/>
    </source>
</evidence>
<dbReference type="Proteomes" id="UP001348817">
    <property type="component" value="Chromosome"/>
</dbReference>
<evidence type="ECO:0000313" key="2">
    <source>
        <dbReference type="EMBL" id="BDD10021.1"/>
    </source>
</evidence>